<evidence type="ECO:0000256" key="3">
    <source>
        <dbReference type="ARBA" id="ARBA00022884"/>
    </source>
</evidence>
<comment type="similarity">
    <text evidence="1 6">Belongs to the NusB family.</text>
</comment>
<keyword evidence="4 6" id="KW-0805">Transcription regulation</keyword>
<comment type="function">
    <text evidence="6">Involved in transcription antitermination. Required for transcription of ribosomal RNA (rRNA) genes. Binds specifically to the boxA antiterminator sequence of the ribosomal RNA (rrn) operons.</text>
</comment>
<dbReference type="NCBIfam" id="TIGR01951">
    <property type="entry name" value="nusB"/>
    <property type="match status" value="1"/>
</dbReference>
<gene>
    <name evidence="6" type="primary">nusB</name>
    <name evidence="8" type="ORF">BFG57_07395</name>
</gene>
<dbReference type="EMBL" id="MJEH01000001">
    <property type="protein sequence ID" value="OEH94490.1"/>
    <property type="molecule type" value="Genomic_DNA"/>
</dbReference>
<evidence type="ECO:0000256" key="5">
    <source>
        <dbReference type="ARBA" id="ARBA00023163"/>
    </source>
</evidence>
<accession>A0A1E5LK78</accession>
<keyword evidence="9" id="KW-1185">Reference proteome</keyword>
<dbReference type="STRING" id="1305675.BFG57_07395"/>
<name>A0A1E5LK78_9BACI</name>
<dbReference type="GO" id="GO:0003723">
    <property type="term" value="F:RNA binding"/>
    <property type="evidence" value="ECO:0007669"/>
    <property type="project" value="UniProtKB-UniRule"/>
</dbReference>
<dbReference type="RefSeq" id="WP_069715424.1">
    <property type="nucleotide sequence ID" value="NZ_MJEH01000001.1"/>
</dbReference>
<dbReference type="OrthoDB" id="9811381at2"/>
<organism evidence="8 9">
    <name type="scientific">Bacillus solimangrovi</name>
    <dbReference type="NCBI Taxonomy" id="1305675"/>
    <lineage>
        <taxon>Bacteria</taxon>
        <taxon>Bacillati</taxon>
        <taxon>Bacillota</taxon>
        <taxon>Bacilli</taxon>
        <taxon>Bacillales</taxon>
        <taxon>Bacillaceae</taxon>
        <taxon>Bacillus</taxon>
    </lineage>
</organism>
<proteinExistence type="inferred from homology"/>
<keyword evidence="2 6" id="KW-0889">Transcription antitermination</keyword>
<dbReference type="Proteomes" id="UP000095209">
    <property type="component" value="Unassembled WGS sequence"/>
</dbReference>
<comment type="caution">
    <text evidence="8">The sequence shown here is derived from an EMBL/GenBank/DDBJ whole genome shotgun (WGS) entry which is preliminary data.</text>
</comment>
<reference evidence="8 9" key="1">
    <citation type="submission" date="2016-08" db="EMBL/GenBank/DDBJ databases">
        <title>Genome of Bacillus solimangrovi GH2-4.</title>
        <authorList>
            <person name="Lim S."/>
            <person name="Kim B.-C."/>
        </authorList>
    </citation>
    <scope>NUCLEOTIDE SEQUENCE [LARGE SCALE GENOMIC DNA]</scope>
    <source>
        <strain evidence="8 9">GH2-4</strain>
    </source>
</reference>
<dbReference type="GO" id="GO:0031564">
    <property type="term" value="P:transcription antitermination"/>
    <property type="evidence" value="ECO:0007669"/>
    <property type="project" value="UniProtKB-KW"/>
</dbReference>
<evidence type="ECO:0000313" key="9">
    <source>
        <dbReference type="Proteomes" id="UP000095209"/>
    </source>
</evidence>
<dbReference type="HAMAP" id="MF_00073">
    <property type="entry name" value="NusB"/>
    <property type="match status" value="1"/>
</dbReference>
<dbReference type="GO" id="GO:0005829">
    <property type="term" value="C:cytosol"/>
    <property type="evidence" value="ECO:0007669"/>
    <property type="project" value="TreeGrafter"/>
</dbReference>
<dbReference type="PANTHER" id="PTHR11078">
    <property type="entry name" value="N UTILIZATION SUBSTANCE PROTEIN B-RELATED"/>
    <property type="match status" value="1"/>
</dbReference>
<dbReference type="AlphaFoldDB" id="A0A1E5LK78"/>
<evidence type="ECO:0000256" key="4">
    <source>
        <dbReference type="ARBA" id="ARBA00023015"/>
    </source>
</evidence>
<dbReference type="InterPro" id="IPR006027">
    <property type="entry name" value="NusB_RsmB_TIM44"/>
</dbReference>
<dbReference type="InterPro" id="IPR011605">
    <property type="entry name" value="NusB_fam"/>
</dbReference>
<evidence type="ECO:0000313" key="8">
    <source>
        <dbReference type="EMBL" id="OEH94490.1"/>
    </source>
</evidence>
<dbReference type="InterPro" id="IPR035926">
    <property type="entry name" value="NusB-like_sf"/>
</dbReference>
<dbReference type="SUPFAM" id="SSF48013">
    <property type="entry name" value="NusB-like"/>
    <property type="match status" value="1"/>
</dbReference>
<feature type="domain" description="NusB/RsmB/TIM44" evidence="7">
    <location>
        <begin position="5"/>
        <end position="125"/>
    </location>
</feature>
<sequence length="129" mass="14846">MKRRTAREKALQALFQVEVSQIDPKEALEHVLEDKKSDDFLEELLFGTIEHKEDIDSFISLNLENWKLERLGNVDRVILSLAAFELKYMEDIPSNVSIDEAIELAKMFGDDDSSKFINAVLSKMKKQIS</sequence>
<protein>
    <recommendedName>
        <fullName evidence="6">Transcription antitermination protein NusB</fullName>
    </recommendedName>
    <alternativeName>
        <fullName evidence="6">Antitermination factor NusB</fullName>
    </alternativeName>
</protein>
<evidence type="ECO:0000256" key="2">
    <source>
        <dbReference type="ARBA" id="ARBA00022814"/>
    </source>
</evidence>
<dbReference type="GO" id="GO:0006353">
    <property type="term" value="P:DNA-templated transcription termination"/>
    <property type="evidence" value="ECO:0007669"/>
    <property type="project" value="UniProtKB-UniRule"/>
</dbReference>
<keyword evidence="3 6" id="KW-0694">RNA-binding</keyword>
<evidence type="ECO:0000256" key="6">
    <source>
        <dbReference type="HAMAP-Rule" id="MF_00073"/>
    </source>
</evidence>
<evidence type="ECO:0000259" key="7">
    <source>
        <dbReference type="Pfam" id="PF01029"/>
    </source>
</evidence>
<keyword evidence="5 6" id="KW-0804">Transcription</keyword>
<dbReference type="Pfam" id="PF01029">
    <property type="entry name" value="NusB"/>
    <property type="match status" value="1"/>
</dbReference>
<dbReference type="Gene3D" id="1.10.940.10">
    <property type="entry name" value="NusB-like"/>
    <property type="match status" value="1"/>
</dbReference>
<evidence type="ECO:0000256" key="1">
    <source>
        <dbReference type="ARBA" id="ARBA00005952"/>
    </source>
</evidence>
<dbReference type="PANTHER" id="PTHR11078:SF3">
    <property type="entry name" value="ANTITERMINATION NUSB DOMAIN-CONTAINING PROTEIN"/>
    <property type="match status" value="1"/>
</dbReference>